<evidence type="ECO:0000313" key="1">
    <source>
        <dbReference type="EMBL" id="TEB27981.1"/>
    </source>
</evidence>
<comment type="caution">
    <text evidence="1">The sequence shown here is derived from an EMBL/GenBank/DDBJ whole genome shotgun (WGS) entry which is preliminary data.</text>
</comment>
<dbReference type="SUPFAM" id="SSF52047">
    <property type="entry name" value="RNI-like"/>
    <property type="match status" value="1"/>
</dbReference>
<dbReference type="AlphaFoldDB" id="A0A4Y7T1V1"/>
<sequence>MHVLANVSLPKLAYVHLDNGREDYLFSASSHNLVDFLIWTKGPIQCIMCSHQMTLPVCAGIPWSSMLLLDLHGVHLGFEEDAVEVMLHLGVKLEEFRVGVDADSSNLGVSNVSFFSMGKCLGPLKHVHLRELWIEHHLAPGDAHPSTPPYVLFDNTSFSALRELHYSCTHKPHHNHITWLMQAPPSITTLDLDTHFLNHTTISSFLGSFRGLTLLQLSTLNSKYPRANRKMINGNMLTALSRVSPCLQNLVLSGEATFTMGAFVHFVGTCTPTLRKVIMDEWCGPSQEQLVSLKEALLPVELLVGVAVECASASQSGNRPRRDSAVHQSGEGEPWDGSLSAFFCTLCAENHYRWAVDRSTICKDWGSMKEKKQCFYP</sequence>
<organism evidence="1 2">
    <name type="scientific">Coprinellus micaceus</name>
    <name type="common">Glistening ink-cap mushroom</name>
    <name type="synonym">Coprinus micaceus</name>
    <dbReference type="NCBI Taxonomy" id="71717"/>
    <lineage>
        <taxon>Eukaryota</taxon>
        <taxon>Fungi</taxon>
        <taxon>Dikarya</taxon>
        <taxon>Basidiomycota</taxon>
        <taxon>Agaricomycotina</taxon>
        <taxon>Agaricomycetes</taxon>
        <taxon>Agaricomycetidae</taxon>
        <taxon>Agaricales</taxon>
        <taxon>Agaricineae</taxon>
        <taxon>Psathyrellaceae</taxon>
        <taxon>Coprinellus</taxon>
    </lineage>
</organism>
<reference evidence="1 2" key="1">
    <citation type="journal article" date="2019" name="Nat. Ecol. Evol.">
        <title>Megaphylogeny resolves global patterns of mushroom evolution.</title>
        <authorList>
            <person name="Varga T."/>
            <person name="Krizsan K."/>
            <person name="Foldi C."/>
            <person name="Dima B."/>
            <person name="Sanchez-Garcia M."/>
            <person name="Sanchez-Ramirez S."/>
            <person name="Szollosi G.J."/>
            <person name="Szarkandi J.G."/>
            <person name="Papp V."/>
            <person name="Albert L."/>
            <person name="Andreopoulos W."/>
            <person name="Angelini C."/>
            <person name="Antonin V."/>
            <person name="Barry K.W."/>
            <person name="Bougher N.L."/>
            <person name="Buchanan P."/>
            <person name="Buyck B."/>
            <person name="Bense V."/>
            <person name="Catcheside P."/>
            <person name="Chovatia M."/>
            <person name="Cooper J."/>
            <person name="Damon W."/>
            <person name="Desjardin D."/>
            <person name="Finy P."/>
            <person name="Geml J."/>
            <person name="Haridas S."/>
            <person name="Hughes K."/>
            <person name="Justo A."/>
            <person name="Karasinski D."/>
            <person name="Kautmanova I."/>
            <person name="Kiss B."/>
            <person name="Kocsube S."/>
            <person name="Kotiranta H."/>
            <person name="LaButti K.M."/>
            <person name="Lechner B.E."/>
            <person name="Liimatainen K."/>
            <person name="Lipzen A."/>
            <person name="Lukacs Z."/>
            <person name="Mihaltcheva S."/>
            <person name="Morgado L.N."/>
            <person name="Niskanen T."/>
            <person name="Noordeloos M.E."/>
            <person name="Ohm R.A."/>
            <person name="Ortiz-Santana B."/>
            <person name="Ovrebo C."/>
            <person name="Racz N."/>
            <person name="Riley R."/>
            <person name="Savchenko A."/>
            <person name="Shiryaev A."/>
            <person name="Soop K."/>
            <person name="Spirin V."/>
            <person name="Szebenyi C."/>
            <person name="Tomsovsky M."/>
            <person name="Tulloss R.E."/>
            <person name="Uehling J."/>
            <person name="Grigoriev I.V."/>
            <person name="Vagvolgyi C."/>
            <person name="Papp T."/>
            <person name="Martin F.M."/>
            <person name="Miettinen O."/>
            <person name="Hibbett D.S."/>
            <person name="Nagy L.G."/>
        </authorList>
    </citation>
    <scope>NUCLEOTIDE SEQUENCE [LARGE SCALE GENOMIC DNA]</scope>
    <source>
        <strain evidence="1 2">FP101781</strain>
    </source>
</reference>
<name>A0A4Y7T1V1_COPMI</name>
<dbReference type="EMBL" id="QPFP01000036">
    <property type="protein sequence ID" value="TEB27981.1"/>
    <property type="molecule type" value="Genomic_DNA"/>
</dbReference>
<dbReference type="InterPro" id="IPR032675">
    <property type="entry name" value="LRR_dom_sf"/>
</dbReference>
<dbReference type="Proteomes" id="UP000298030">
    <property type="component" value="Unassembled WGS sequence"/>
</dbReference>
<keyword evidence="2" id="KW-1185">Reference proteome</keyword>
<accession>A0A4Y7T1V1</accession>
<evidence type="ECO:0000313" key="2">
    <source>
        <dbReference type="Proteomes" id="UP000298030"/>
    </source>
</evidence>
<protein>
    <submittedName>
        <fullName evidence="1">Uncharacterized protein</fullName>
    </submittedName>
</protein>
<gene>
    <name evidence="1" type="ORF">FA13DRAFT_1794463</name>
</gene>
<dbReference type="Gene3D" id="3.80.10.10">
    <property type="entry name" value="Ribonuclease Inhibitor"/>
    <property type="match status" value="1"/>
</dbReference>
<proteinExistence type="predicted"/>